<name>A0A446CYU0_9BURK</name>
<dbReference type="EMBL" id="UFQB01000044">
    <property type="protein sequence ID" value="SSW73031.1"/>
    <property type="molecule type" value="Genomic_DNA"/>
</dbReference>
<dbReference type="Proteomes" id="UP000289184">
    <property type="component" value="Unassembled WGS sequence"/>
</dbReference>
<protein>
    <submittedName>
        <fullName evidence="2">Prodigiosin synthesizing transferase PigC</fullName>
        <ecNumber evidence="2">6.4.-.-</ecNumber>
    </submittedName>
</protein>
<accession>A0A446CYU0</accession>
<proteinExistence type="predicted"/>
<dbReference type="PANTHER" id="PTHR43615">
    <property type="entry name" value="PHOSPHOENOLPYRUVATE SYNTHASE-RELATED"/>
    <property type="match status" value="1"/>
</dbReference>
<gene>
    <name evidence="2" type="primary">pigC</name>
    <name evidence="2" type="ORF">AGI3411_05842</name>
</gene>
<keyword evidence="2" id="KW-0436">Ligase</keyword>
<feature type="domain" description="PEP-utilising enzyme mobile" evidence="1">
    <location>
        <begin position="2"/>
        <end position="72"/>
    </location>
</feature>
<sequence>MPPGGILVAPSTDPAWTPLFLRAGALVMEAGGYLSHGAIVAREFGIPAIVNVQGVLEHVATGDALDVDATRGTVRRESTAPADGAR</sequence>
<dbReference type="Gene3D" id="3.50.30.10">
    <property type="entry name" value="Phosphohistidine domain"/>
    <property type="match status" value="1"/>
</dbReference>
<dbReference type="SUPFAM" id="SSF52009">
    <property type="entry name" value="Phosphohistidine domain"/>
    <property type="match status" value="1"/>
</dbReference>
<keyword evidence="3" id="KW-1185">Reference proteome</keyword>
<dbReference type="GO" id="GO:0016874">
    <property type="term" value="F:ligase activity"/>
    <property type="evidence" value="ECO:0007669"/>
    <property type="project" value="UniProtKB-KW"/>
</dbReference>
<keyword evidence="2" id="KW-0808">Transferase</keyword>
<dbReference type="InterPro" id="IPR051549">
    <property type="entry name" value="PEP_Utilizing_Enz"/>
</dbReference>
<evidence type="ECO:0000313" key="3">
    <source>
        <dbReference type="Proteomes" id="UP000289184"/>
    </source>
</evidence>
<dbReference type="AlphaFoldDB" id="A0A446CYU0"/>
<reference evidence="2 3" key="1">
    <citation type="submission" date="2018-07" db="EMBL/GenBank/DDBJ databases">
        <authorList>
            <person name="Peeters C."/>
        </authorList>
    </citation>
    <scope>NUCLEOTIDE SEQUENCE [LARGE SCALE GENOMIC DNA]</scope>
    <source>
        <strain evidence="2 3">LMG 3411</strain>
    </source>
</reference>
<dbReference type="PANTHER" id="PTHR43615:SF1">
    <property type="entry name" value="PPDK_N DOMAIN-CONTAINING PROTEIN"/>
    <property type="match status" value="1"/>
</dbReference>
<organism evidence="2 3">
    <name type="scientific">Achromobacter agilis</name>
    <dbReference type="NCBI Taxonomy" id="1353888"/>
    <lineage>
        <taxon>Bacteria</taxon>
        <taxon>Pseudomonadati</taxon>
        <taxon>Pseudomonadota</taxon>
        <taxon>Betaproteobacteria</taxon>
        <taxon>Burkholderiales</taxon>
        <taxon>Alcaligenaceae</taxon>
        <taxon>Achromobacter</taxon>
    </lineage>
</organism>
<dbReference type="EC" id="6.4.-.-" evidence="2"/>
<evidence type="ECO:0000259" key="1">
    <source>
        <dbReference type="Pfam" id="PF00391"/>
    </source>
</evidence>
<dbReference type="InterPro" id="IPR008279">
    <property type="entry name" value="PEP-util_enz_mobile_dom"/>
</dbReference>
<dbReference type="InterPro" id="IPR036637">
    <property type="entry name" value="Phosphohistidine_dom_sf"/>
</dbReference>
<dbReference type="GO" id="GO:0016772">
    <property type="term" value="F:transferase activity, transferring phosphorus-containing groups"/>
    <property type="evidence" value="ECO:0007669"/>
    <property type="project" value="InterPro"/>
</dbReference>
<evidence type="ECO:0000313" key="2">
    <source>
        <dbReference type="EMBL" id="SSW73031.1"/>
    </source>
</evidence>
<dbReference type="Pfam" id="PF00391">
    <property type="entry name" value="PEP-utilizers"/>
    <property type="match status" value="1"/>
</dbReference>